<dbReference type="STRING" id="351679.A9255_00965"/>
<organism evidence="2 3">
    <name type="scientific">Xenorhabdus hominickii</name>
    <dbReference type="NCBI Taxonomy" id="351679"/>
    <lineage>
        <taxon>Bacteria</taxon>
        <taxon>Pseudomonadati</taxon>
        <taxon>Pseudomonadota</taxon>
        <taxon>Gammaproteobacteria</taxon>
        <taxon>Enterobacterales</taxon>
        <taxon>Morganellaceae</taxon>
        <taxon>Xenorhabdus</taxon>
    </lineage>
</organism>
<comment type="caution">
    <text evidence="2">The sequence shown here is derived from an EMBL/GenBank/DDBJ whole genome shotgun (WGS) entry which is preliminary data.</text>
</comment>
<name>A0A2G0Q6X1_XENHO</name>
<sequence length="105" mass="11559">MKYFSYVLLLGTFYIPASFANTSVADIKHNQAPAQQGALKKCIELLPEGRKYTINIIGTLDKTTNDASKQFTGTLNVSDETNKPLNGEMSEVVKPFVQCVTKTVL</sequence>
<dbReference type="AlphaFoldDB" id="A0A2G0Q6X1"/>
<accession>A0A2G0Q6X1</accession>
<gene>
    <name evidence="2" type="ORF">Xhom_02914</name>
</gene>
<dbReference type="EMBL" id="NJAI01000004">
    <property type="protein sequence ID" value="PHM54946.1"/>
    <property type="molecule type" value="Genomic_DNA"/>
</dbReference>
<dbReference type="Proteomes" id="UP000225433">
    <property type="component" value="Unassembled WGS sequence"/>
</dbReference>
<evidence type="ECO:0000313" key="2">
    <source>
        <dbReference type="EMBL" id="PHM54946.1"/>
    </source>
</evidence>
<dbReference type="RefSeq" id="WP_232326217.1">
    <property type="nucleotide sequence ID" value="NZ_CAWNQJ010000068.1"/>
</dbReference>
<protein>
    <submittedName>
        <fullName evidence="2">Uncharacterized protein</fullName>
    </submittedName>
</protein>
<proteinExistence type="predicted"/>
<evidence type="ECO:0000256" key="1">
    <source>
        <dbReference type="SAM" id="SignalP"/>
    </source>
</evidence>
<feature type="signal peptide" evidence="1">
    <location>
        <begin position="1"/>
        <end position="20"/>
    </location>
</feature>
<reference evidence="2 3" key="1">
    <citation type="journal article" date="2017" name="Nat. Microbiol.">
        <title>Natural product diversity associated with the nematode symbionts Photorhabdus and Xenorhabdus.</title>
        <authorList>
            <person name="Tobias N.J."/>
            <person name="Wolff H."/>
            <person name="Djahanschiri B."/>
            <person name="Grundmann F."/>
            <person name="Kronenwerth M."/>
            <person name="Shi Y.M."/>
            <person name="Simonyi S."/>
            <person name="Grun P."/>
            <person name="Shapiro-Ilan D."/>
            <person name="Pidot S.J."/>
            <person name="Stinear T.P."/>
            <person name="Ebersberger I."/>
            <person name="Bode H.B."/>
        </authorList>
    </citation>
    <scope>NUCLEOTIDE SEQUENCE [LARGE SCALE GENOMIC DNA]</scope>
    <source>
        <strain evidence="2 3">DSM 17903</strain>
    </source>
</reference>
<evidence type="ECO:0000313" key="3">
    <source>
        <dbReference type="Proteomes" id="UP000225433"/>
    </source>
</evidence>
<keyword evidence="1" id="KW-0732">Signal</keyword>
<feature type="chain" id="PRO_5013914637" evidence="1">
    <location>
        <begin position="21"/>
        <end position="105"/>
    </location>
</feature>